<comment type="caution">
    <text evidence="3">The sequence shown here is derived from an EMBL/GenBank/DDBJ whole genome shotgun (WGS) entry which is preliminary data.</text>
</comment>
<evidence type="ECO:0000256" key="1">
    <source>
        <dbReference type="SAM" id="SignalP"/>
    </source>
</evidence>
<reference evidence="3" key="2">
    <citation type="submission" date="2020-09" db="EMBL/GenBank/DDBJ databases">
        <authorList>
            <person name="Sun Q."/>
            <person name="Zhou Y."/>
        </authorList>
    </citation>
    <scope>NUCLEOTIDE SEQUENCE</scope>
    <source>
        <strain evidence="3">CGMCC 1.15254</strain>
    </source>
</reference>
<dbReference type="FunFam" id="2.70.70.10:FF:000019">
    <property type="entry name" value="M23 family peptidase"/>
    <property type="match status" value="1"/>
</dbReference>
<dbReference type="AlphaFoldDB" id="A0A917C244"/>
<dbReference type="Gene3D" id="2.70.70.10">
    <property type="entry name" value="Glucose Permease (Domain IIA)"/>
    <property type="match status" value="1"/>
</dbReference>
<dbReference type="RefSeq" id="WP_188665294.1">
    <property type="nucleotide sequence ID" value="NZ_BMHV01000016.1"/>
</dbReference>
<accession>A0A917C244</accession>
<dbReference type="Proteomes" id="UP000632498">
    <property type="component" value="Unassembled WGS sequence"/>
</dbReference>
<feature type="signal peptide" evidence="1">
    <location>
        <begin position="1"/>
        <end position="26"/>
    </location>
</feature>
<keyword evidence="4" id="KW-1185">Reference proteome</keyword>
<keyword evidence="1" id="KW-0732">Signal</keyword>
<protein>
    <submittedName>
        <fullName evidence="3">Periplasmic metalloprotease M23B family protein</fullName>
    </submittedName>
</protein>
<evidence type="ECO:0000313" key="4">
    <source>
        <dbReference type="Proteomes" id="UP000632498"/>
    </source>
</evidence>
<dbReference type="InterPro" id="IPR016047">
    <property type="entry name" value="M23ase_b-sheet_dom"/>
</dbReference>
<dbReference type="InterPro" id="IPR050570">
    <property type="entry name" value="Cell_wall_metabolism_enzyme"/>
</dbReference>
<dbReference type="EMBL" id="BMHV01000016">
    <property type="protein sequence ID" value="GGF68544.1"/>
    <property type="molecule type" value="Genomic_DNA"/>
</dbReference>
<keyword evidence="3" id="KW-0482">Metalloprotease</keyword>
<evidence type="ECO:0000313" key="3">
    <source>
        <dbReference type="EMBL" id="GGF68544.1"/>
    </source>
</evidence>
<dbReference type="GO" id="GO:0004222">
    <property type="term" value="F:metalloendopeptidase activity"/>
    <property type="evidence" value="ECO:0007669"/>
    <property type="project" value="TreeGrafter"/>
</dbReference>
<sequence>MPLMSRIRLCVLLLSLSFLLAVSAQAATYSLNGAFKQGGLVFGTVTPGSLVSLDATDIAVSKEGLFLLGFGRDHGVKSHLMITYPDGQQVSETLKIAKQNFKIQRIDGLPKKKVTPNPEAVKRIRADNAAVGRTRQVFTAQTWFASGFMQPVEGRISGVFGSQRILNGKPRSPHKGLDIAAPKGTLIKADGDGVISLVHPDMYLMGKCVMIDHGHGLQSIYIHMDDILVKEGQFVKKGDPVGKVGMTGRATGPHLHWGVSLKGIALDPQLLVK</sequence>
<feature type="domain" description="M23ase beta-sheet core" evidence="2">
    <location>
        <begin position="173"/>
        <end position="268"/>
    </location>
</feature>
<organism evidence="3 4">
    <name type="scientific">Terasakiella brassicae</name>
    <dbReference type="NCBI Taxonomy" id="1634917"/>
    <lineage>
        <taxon>Bacteria</taxon>
        <taxon>Pseudomonadati</taxon>
        <taxon>Pseudomonadota</taxon>
        <taxon>Alphaproteobacteria</taxon>
        <taxon>Rhodospirillales</taxon>
        <taxon>Terasakiellaceae</taxon>
        <taxon>Terasakiella</taxon>
    </lineage>
</organism>
<evidence type="ECO:0000259" key="2">
    <source>
        <dbReference type="Pfam" id="PF01551"/>
    </source>
</evidence>
<dbReference type="Pfam" id="PF01551">
    <property type="entry name" value="Peptidase_M23"/>
    <property type="match status" value="1"/>
</dbReference>
<feature type="chain" id="PRO_5037287245" evidence="1">
    <location>
        <begin position="27"/>
        <end position="273"/>
    </location>
</feature>
<keyword evidence="3" id="KW-0378">Hydrolase</keyword>
<dbReference type="InterPro" id="IPR011055">
    <property type="entry name" value="Dup_hybrid_motif"/>
</dbReference>
<proteinExistence type="predicted"/>
<dbReference type="PANTHER" id="PTHR21666">
    <property type="entry name" value="PEPTIDASE-RELATED"/>
    <property type="match status" value="1"/>
</dbReference>
<gene>
    <name evidence="3" type="ORF">GCM10011332_23390</name>
</gene>
<dbReference type="CDD" id="cd12797">
    <property type="entry name" value="M23_peptidase"/>
    <property type="match status" value="1"/>
</dbReference>
<dbReference type="PANTHER" id="PTHR21666:SF285">
    <property type="entry name" value="M23 FAMILY METALLOPEPTIDASE"/>
    <property type="match status" value="1"/>
</dbReference>
<dbReference type="SUPFAM" id="SSF51261">
    <property type="entry name" value="Duplicated hybrid motif"/>
    <property type="match status" value="1"/>
</dbReference>
<reference evidence="3" key="1">
    <citation type="journal article" date="2014" name="Int. J. Syst. Evol. Microbiol.">
        <title>Complete genome sequence of Corynebacterium casei LMG S-19264T (=DSM 44701T), isolated from a smear-ripened cheese.</title>
        <authorList>
            <consortium name="US DOE Joint Genome Institute (JGI-PGF)"/>
            <person name="Walter F."/>
            <person name="Albersmeier A."/>
            <person name="Kalinowski J."/>
            <person name="Ruckert C."/>
        </authorList>
    </citation>
    <scope>NUCLEOTIDE SEQUENCE</scope>
    <source>
        <strain evidence="3">CGMCC 1.15254</strain>
    </source>
</reference>
<name>A0A917C244_9PROT</name>
<keyword evidence="3" id="KW-0645">Protease</keyword>